<feature type="coiled-coil region" evidence="4">
    <location>
        <begin position="489"/>
        <end position="530"/>
    </location>
</feature>
<feature type="region of interest" description="Disordered" evidence="5">
    <location>
        <begin position="1649"/>
        <end position="1695"/>
    </location>
</feature>
<proteinExistence type="predicted"/>
<keyword evidence="9" id="KW-1185">Reference proteome</keyword>
<feature type="compositionally biased region" description="Basic and acidic residues" evidence="5">
    <location>
        <begin position="992"/>
        <end position="1007"/>
    </location>
</feature>
<feature type="compositionally biased region" description="Polar residues" evidence="5">
    <location>
        <begin position="1011"/>
        <end position="1022"/>
    </location>
</feature>
<evidence type="ECO:0000256" key="4">
    <source>
        <dbReference type="SAM" id="Coils"/>
    </source>
</evidence>
<feature type="compositionally biased region" description="Acidic residues" evidence="5">
    <location>
        <begin position="1680"/>
        <end position="1695"/>
    </location>
</feature>
<feature type="domain" description="CCHC-type" evidence="6">
    <location>
        <begin position="246"/>
        <end position="260"/>
    </location>
</feature>
<comment type="caution">
    <text evidence="8">The sequence shown here is derived from an EMBL/GenBank/DDBJ whole genome shotgun (WGS) entry which is preliminary data.</text>
</comment>
<feature type="region of interest" description="Disordered" evidence="5">
    <location>
        <begin position="960"/>
        <end position="1029"/>
    </location>
</feature>
<dbReference type="GO" id="GO:0015074">
    <property type="term" value="P:DNA integration"/>
    <property type="evidence" value="ECO:0007669"/>
    <property type="project" value="InterPro"/>
</dbReference>
<dbReference type="Pfam" id="PF00098">
    <property type="entry name" value="zf-CCHC"/>
    <property type="match status" value="1"/>
</dbReference>
<dbReference type="PROSITE" id="PS50158">
    <property type="entry name" value="ZF_CCHC"/>
    <property type="match status" value="1"/>
</dbReference>
<evidence type="ECO:0000313" key="9">
    <source>
        <dbReference type="Proteomes" id="UP001231189"/>
    </source>
</evidence>
<keyword evidence="3" id="KW-0863">Zinc-finger</keyword>
<dbReference type="GO" id="GO:0016787">
    <property type="term" value="F:hydrolase activity"/>
    <property type="evidence" value="ECO:0007669"/>
    <property type="project" value="UniProtKB-KW"/>
</dbReference>
<dbReference type="InterPro" id="IPR012337">
    <property type="entry name" value="RNaseH-like_sf"/>
</dbReference>
<accession>A0AAD8TNN3</accession>
<evidence type="ECO:0000256" key="2">
    <source>
        <dbReference type="ARBA" id="ARBA00022801"/>
    </source>
</evidence>
<evidence type="ECO:0000259" key="6">
    <source>
        <dbReference type="PROSITE" id="PS50158"/>
    </source>
</evidence>
<evidence type="ECO:0000256" key="3">
    <source>
        <dbReference type="PROSITE-ProRule" id="PRU00047"/>
    </source>
</evidence>
<name>A0AAD8TNN3_LOLMU</name>
<gene>
    <name evidence="8" type="ORF">QYE76_046609</name>
</gene>
<dbReference type="InterPro" id="IPR001584">
    <property type="entry name" value="Integrase_cat-core"/>
</dbReference>
<evidence type="ECO:0000256" key="1">
    <source>
        <dbReference type="ARBA" id="ARBA00022723"/>
    </source>
</evidence>
<keyword evidence="4" id="KW-0175">Coiled coil</keyword>
<evidence type="ECO:0000313" key="8">
    <source>
        <dbReference type="EMBL" id="KAK1685761.1"/>
    </source>
</evidence>
<dbReference type="InterPro" id="IPR036875">
    <property type="entry name" value="Znf_CCHC_sf"/>
</dbReference>
<reference evidence="8" key="1">
    <citation type="submission" date="2023-07" db="EMBL/GenBank/DDBJ databases">
        <title>A chromosome-level genome assembly of Lolium multiflorum.</title>
        <authorList>
            <person name="Chen Y."/>
            <person name="Copetti D."/>
            <person name="Kolliker R."/>
            <person name="Studer B."/>
        </authorList>
    </citation>
    <scope>NUCLEOTIDE SEQUENCE</scope>
    <source>
        <strain evidence="8">02402/16</strain>
        <tissue evidence="8">Leaf</tissue>
    </source>
</reference>
<feature type="region of interest" description="Disordered" evidence="5">
    <location>
        <begin position="1168"/>
        <end position="1243"/>
    </location>
</feature>
<feature type="domain" description="Integrase catalytic" evidence="7">
    <location>
        <begin position="679"/>
        <end position="854"/>
    </location>
</feature>
<dbReference type="Pfam" id="PF00665">
    <property type="entry name" value="rve"/>
    <property type="match status" value="1"/>
</dbReference>
<dbReference type="InterPro" id="IPR057670">
    <property type="entry name" value="SH3_retrovirus"/>
</dbReference>
<dbReference type="PANTHER" id="PTHR42648:SF21">
    <property type="entry name" value="CYSTEINE-RICH RLK (RECEPTOR-LIKE PROTEIN KINASE) 8"/>
    <property type="match status" value="1"/>
</dbReference>
<sequence length="1695" mass="191374">MWEIIADGYLKPKDPTKLTSTEFYNRQLNASARDKIRSAIHRKLLDQVNDIDSAKELWDRIVVLQEGTNLIQKSLYESAKTEATMFMIKDGESIADAYARLGALRVKVKGLGCEKYNDGFEMNEEFIKCKIIAMIAVKQKDTNLALNLRILTNQADLSADDLVSYVAANDNMAKEGERLMVMNRADGSSHNLALKAKAVLAREEDYEIEEEEEMTSTSDLGTDFAFFIKKHRKKFSMPSNEKKRTCYNCDEDNHFANECPYEKRVDKPSFVKGVKPKLKPNPINERFKRGRAFVGAEYISDEEGEDEEKEAGVAGLAFSEPGSLFTYDYLKDYSTESSTSNVIGSSFMARKTNDDSDDSFPSKVVGSCLMAREAKVMQSPPSLTSILDDDETVDQNELAILKGLFNVRCTLRGDALVKFDFLMDSLNERDESIEELKSHMADEKRRFNLLGQELKDERCISQGLKQQVETFELDKVKDLETIERAHLMAQELDASKKELEVTHASLTKDLDHLEKANKLVKDELKKLGENHDLLQVSYKKALGSLSDPIVVENVASSTISSTCDHAKLIEEHAELKEDISIYIETNEYLESLVTKYGLIYYPKDSTCEQATILEENVRLTKELAKFTSSKNKMGLDDLLSKQRSNNKKYGLGYVPKPNKKNNYKKEMPAQEKKKKVTNKGKAPKGKATSGDRTGPNNHYALFKDYYGDIYAEYVGPRNGYAFRGYSWVFLLKTKDETYEKFIIFAKKAQRMYEAEIKAIRTDNGTEFKNYTMQEFVDDEGIKHEFSAPYTPQQNGVVERKNRTLIEMARTMLSEFKSPHNFWGEAISTAAHYSNRLFLRPLHNKTPYELLTGNKPNVLYIRVFGCKCLVKNNREKLGKFESRTIEGIFVGYAENSHAYRYYNKSNGAVEVSCDVEFLEDNGSQAEQVVPCAAGNDDPSNAIKLMGIGHIRPTEIHINDQADGEEASSSAQVEPSSTQAEPSSAAQDSPPTQDEPHSEEQEENPHPPEQDQVTDQESSSSHGQAQAAPHDQGLARDEFVDHEGTIQKIKAASKASGMKVDQVLGSISKGVVTRRHHALLASYCQHHAFVSSFEPLKVHEALVDTDWVIAMQEELECFTRNEVWSLVERPNDHRINVIGTKWVFKNKQDENGIVIRNKARLVAQGFAQIEGGSGEDFRGPSKRDRSVSSVRPPGSRTSNRKPVQPRRDSDMPGGSGTASRKPAGKRKKGKDTAADEEEEDLLIEKVPTENTAVSIKTWGRLRESNPYQFEERTYSRGDKMFWTKTQYCFWEDFYNNPEYTKIGSFVQPKAINQEELNLYAPTEFRFVIETLKKLGLYDLVCLKPGDGTGVYCPDLIRQFHCTAYFHEDPARTITWMSGTEQHSCNYIDFCQAMGFGAGRARGFKIHSEKSFTHGAISFCYPPVPQHPPPMVSGMYYSYQLLSKIFRESLVSKSGDASDVRSYHLNLMFFCRLENARQIDGCDYLYNELKRSIHRRMTPNFTQYVQQLIDTIVPAPGNRVGQQMKMDPFKIPFRGELPEVPEMEPQEPRTKARHDPAASSSSTLRPQRGVARFFSNLWAMCKNTNDVAHQSLAMNQETRRRQNAFFVERNHPVPPIGPKLDPVVAPAWEMLPLGDAMFQNFDPLLYAPRAGASSSRTRFRTADATDDDDGSGSGSGSGSASGSDDDDGEEAPEDLDFI</sequence>
<dbReference type="Pfam" id="PF25597">
    <property type="entry name" value="SH3_retrovirus"/>
    <property type="match status" value="1"/>
</dbReference>
<dbReference type="SUPFAM" id="SSF57756">
    <property type="entry name" value="Retrovirus zinc finger-like domains"/>
    <property type="match status" value="1"/>
</dbReference>
<dbReference type="Pfam" id="PF14223">
    <property type="entry name" value="Retrotran_gag_2"/>
    <property type="match status" value="1"/>
</dbReference>
<feature type="compositionally biased region" description="Basic and acidic residues" evidence="5">
    <location>
        <begin position="1543"/>
        <end position="1553"/>
    </location>
</feature>
<feature type="compositionally biased region" description="Low complexity" evidence="5">
    <location>
        <begin position="1185"/>
        <end position="1195"/>
    </location>
</feature>
<dbReference type="PROSITE" id="PS50994">
    <property type="entry name" value="INTEGRASE"/>
    <property type="match status" value="1"/>
</dbReference>
<organism evidence="8 9">
    <name type="scientific">Lolium multiflorum</name>
    <name type="common">Italian ryegrass</name>
    <name type="synonym">Lolium perenne subsp. multiflorum</name>
    <dbReference type="NCBI Taxonomy" id="4521"/>
    <lineage>
        <taxon>Eukaryota</taxon>
        <taxon>Viridiplantae</taxon>
        <taxon>Streptophyta</taxon>
        <taxon>Embryophyta</taxon>
        <taxon>Tracheophyta</taxon>
        <taxon>Spermatophyta</taxon>
        <taxon>Magnoliopsida</taxon>
        <taxon>Liliopsida</taxon>
        <taxon>Poales</taxon>
        <taxon>Poaceae</taxon>
        <taxon>BOP clade</taxon>
        <taxon>Pooideae</taxon>
        <taxon>Poodae</taxon>
        <taxon>Poeae</taxon>
        <taxon>Poeae Chloroplast Group 2 (Poeae type)</taxon>
        <taxon>Loliodinae</taxon>
        <taxon>Loliinae</taxon>
        <taxon>Lolium</taxon>
    </lineage>
</organism>
<dbReference type="PANTHER" id="PTHR42648">
    <property type="entry name" value="TRANSPOSASE, PUTATIVE-RELATED"/>
    <property type="match status" value="1"/>
</dbReference>
<dbReference type="Gene3D" id="4.10.60.10">
    <property type="entry name" value="Zinc finger, CCHC-type"/>
    <property type="match status" value="1"/>
</dbReference>
<dbReference type="SUPFAM" id="SSF53098">
    <property type="entry name" value="Ribonuclease H-like"/>
    <property type="match status" value="1"/>
</dbReference>
<dbReference type="Pfam" id="PF07727">
    <property type="entry name" value="RVT_2"/>
    <property type="match status" value="1"/>
</dbReference>
<feature type="compositionally biased region" description="Basic and acidic residues" evidence="5">
    <location>
        <begin position="1173"/>
        <end position="1184"/>
    </location>
</feature>
<evidence type="ECO:0000259" key="7">
    <source>
        <dbReference type="PROSITE" id="PS50994"/>
    </source>
</evidence>
<feature type="compositionally biased region" description="Basic residues" evidence="5">
    <location>
        <begin position="672"/>
        <end position="684"/>
    </location>
</feature>
<dbReference type="GO" id="GO:0003676">
    <property type="term" value="F:nucleic acid binding"/>
    <property type="evidence" value="ECO:0007669"/>
    <property type="project" value="InterPro"/>
</dbReference>
<feature type="compositionally biased region" description="Polar residues" evidence="5">
    <location>
        <begin position="965"/>
        <end position="990"/>
    </location>
</feature>
<dbReference type="Gene3D" id="3.30.420.10">
    <property type="entry name" value="Ribonuclease H-like superfamily/Ribonuclease H"/>
    <property type="match status" value="1"/>
</dbReference>
<dbReference type="InterPro" id="IPR001878">
    <property type="entry name" value="Znf_CCHC"/>
</dbReference>
<protein>
    <submittedName>
        <fullName evidence="8">Uncharacterized protein</fullName>
    </submittedName>
</protein>
<dbReference type="Proteomes" id="UP001231189">
    <property type="component" value="Unassembled WGS sequence"/>
</dbReference>
<keyword evidence="1" id="KW-0479">Metal-binding</keyword>
<feature type="region of interest" description="Disordered" evidence="5">
    <location>
        <begin position="1537"/>
        <end position="1561"/>
    </location>
</feature>
<dbReference type="InterPro" id="IPR036397">
    <property type="entry name" value="RNaseH_sf"/>
</dbReference>
<keyword evidence="3" id="KW-0862">Zinc</keyword>
<dbReference type="GO" id="GO:0008270">
    <property type="term" value="F:zinc ion binding"/>
    <property type="evidence" value="ECO:0007669"/>
    <property type="project" value="UniProtKB-KW"/>
</dbReference>
<dbReference type="InterPro" id="IPR039537">
    <property type="entry name" value="Retrotran_Ty1/copia-like"/>
</dbReference>
<dbReference type="InterPro" id="IPR013103">
    <property type="entry name" value="RVT_2"/>
</dbReference>
<feature type="region of interest" description="Disordered" evidence="5">
    <location>
        <begin position="650"/>
        <end position="693"/>
    </location>
</feature>
<keyword evidence="2" id="KW-0378">Hydrolase</keyword>
<evidence type="ECO:0000256" key="5">
    <source>
        <dbReference type="SAM" id="MobiDB-lite"/>
    </source>
</evidence>
<dbReference type="EMBL" id="JAUUTY010000002">
    <property type="protein sequence ID" value="KAK1685761.1"/>
    <property type="molecule type" value="Genomic_DNA"/>
</dbReference>